<comment type="caution">
    <text evidence="1">The sequence shown here is derived from an EMBL/GenBank/DDBJ whole genome shotgun (WGS) entry which is preliminary data.</text>
</comment>
<reference evidence="1 2" key="1">
    <citation type="submission" date="2024-09" db="EMBL/GenBank/DDBJ databases">
        <authorList>
            <person name="Lee S.D."/>
        </authorList>
    </citation>
    <scope>NUCLEOTIDE SEQUENCE [LARGE SCALE GENOMIC DNA]</scope>
    <source>
        <strain evidence="1 2">N8-3</strain>
    </source>
</reference>
<sequence>MATAEIPVDRCPRCRCGDCGGRLDQHTATGCGCADCKLSWMRPCRLAAFTPPERVYLLAQQLGPLLSSHLDEKAARRCLAVAHAAHHALNDYDHPEESDDA</sequence>
<evidence type="ECO:0000313" key="2">
    <source>
        <dbReference type="Proteomes" id="UP001592531"/>
    </source>
</evidence>
<keyword evidence="2" id="KW-1185">Reference proteome</keyword>
<name>A0ABV6W4U5_9ACTN</name>
<gene>
    <name evidence="1" type="ORF">ACEZDE_29620</name>
</gene>
<accession>A0ABV6W4U5</accession>
<protein>
    <submittedName>
        <fullName evidence="1">Uncharacterized protein</fullName>
    </submittedName>
</protein>
<evidence type="ECO:0000313" key="1">
    <source>
        <dbReference type="EMBL" id="MFC1420772.1"/>
    </source>
</evidence>
<dbReference type="Proteomes" id="UP001592531">
    <property type="component" value="Unassembled WGS sequence"/>
</dbReference>
<proteinExistence type="predicted"/>
<dbReference type="EMBL" id="JBHFAB010000030">
    <property type="protein sequence ID" value="MFC1420772.1"/>
    <property type="molecule type" value="Genomic_DNA"/>
</dbReference>
<organism evidence="1 2">
    <name type="scientific">Streptacidiphilus cavernicola</name>
    <dbReference type="NCBI Taxonomy" id="3342716"/>
    <lineage>
        <taxon>Bacteria</taxon>
        <taxon>Bacillati</taxon>
        <taxon>Actinomycetota</taxon>
        <taxon>Actinomycetes</taxon>
        <taxon>Kitasatosporales</taxon>
        <taxon>Streptomycetaceae</taxon>
        <taxon>Streptacidiphilus</taxon>
    </lineage>
</organism>
<dbReference type="RefSeq" id="WP_380542672.1">
    <property type="nucleotide sequence ID" value="NZ_JBHFAB010000030.1"/>
</dbReference>